<evidence type="ECO:0000256" key="4">
    <source>
        <dbReference type="ARBA" id="ARBA00022553"/>
    </source>
</evidence>
<keyword evidence="4" id="KW-0597">Phosphoprotein</keyword>
<evidence type="ECO:0000256" key="3">
    <source>
        <dbReference type="ARBA" id="ARBA00012438"/>
    </source>
</evidence>
<dbReference type="InterPro" id="IPR003594">
    <property type="entry name" value="HATPase_dom"/>
</dbReference>
<keyword evidence="13" id="KW-0812">Transmembrane</keyword>
<dbReference type="FunFam" id="1.10.287.130:FF:000038">
    <property type="entry name" value="Sensory transduction histidine kinase"/>
    <property type="match status" value="1"/>
</dbReference>
<organism evidence="15 16">
    <name type="scientific">Aureimonas ureilytica</name>
    <dbReference type="NCBI Taxonomy" id="401562"/>
    <lineage>
        <taxon>Bacteria</taxon>
        <taxon>Pseudomonadati</taxon>
        <taxon>Pseudomonadota</taxon>
        <taxon>Alphaproteobacteria</taxon>
        <taxon>Hyphomicrobiales</taxon>
        <taxon>Aurantimonadaceae</taxon>
        <taxon>Aureimonas</taxon>
    </lineage>
</organism>
<dbReference type="RefSeq" id="WP_058634299.1">
    <property type="nucleotide sequence ID" value="NZ_LDPZ01000013.1"/>
</dbReference>
<dbReference type="EC" id="2.7.13.3" evidence="3"/>
<gene>
    <name evidence="15" type="ORF">NS226_06600</name>
</gene>
<dbReference type="CDD" id="cd00082">
    <property type="entry name" value="HisKA"/>
    <property type="match status" value="1"/>
</dbReference>
<dbReference type="InterPro" id="IPR005467">
    <property type="entry name" value="His_kinase_dom"/>
</dbReference>
<evidence type="ECO:0000256" key="7">
    <source>
        <dbReference type="ARBA" id="ARBA00022777"/>
    </source>
</evidence>
<dbReference type="InterPro" id="IPR003661">
    <property type="entry name" value="HisK_dim/P_dom"/>
</dbReference>
<dbReference type="Proteomes" id="UP000078272">
    <property type="component" value="Unassembled WGS sequence"/>
</dbReference>
<dbReference type="CDD" id="cd00075">
    <property type="entry name" value="HATPase"/>
    <property type="match status" value="1"/>
</dbReference>
<evidence type="ECO:0000256" key="1">
    <source>
        <dbReference type="ARBA" id="ARBA00000085"/>
    </source>
</evidence>
<feature type="domain" description="Histidine kinase" evidence="14">
    <location>
        <begin position="268"/>
        <end position="489"/>
    </location>
</feature>
<evidence type="ECO:0000313" key="15">
    <source>
        <dbReference type="EMBL" id="KTQ96785.1"/>
    </source>
</evidence>
<dbReference type="GO" id="GO:0005524">
    <property type="term" value="F:ATP binding"/>
    <property type="evidence" value="ECO:0007669"/>
    <property type="project" value="UniProtKB-KW"/>
</dbReference>
<accession>A0A175RCV6</accession>
<comment type="caution">
    <text evidence="15">The sequence shown here is derived from an EMBL/GenBank/DDBJ whole genome shotgun (WGS) entry which is preliminary data.</text>
</comment>
<feature type="transmembrane region" description="Helical" evidence="13">
    <location>
        <begin position="58"/>
        <end position="78"/>
    </location>
</feature>
<keyword evidence="8" id="KW-0067">ATP-binding</keyword>
<evidence type="ECO:0000256" key="6">
    <source>
        <dbReference type="ARBA" id="ARBA00022741"/>
    </source>
</evidence>
<keyword evidence="13" id="KW-1133">Transmembrane helix</keyword>
<feature type="transmembrane region" description="Helical" evidence="13">
    <location>
        <begin position="84"/>
        <end position="105"/>
    </location>
</feature>
<proteinExistence type="predicted"/>
<evidence type="ECO:0000259" key="14">
    <source>
        <dbReference type="PROSITE" id="PS50109"/>
    </source>
</evidence>
<keyword evidence="10 13" id="KW-0472">Membrane</keyword>
<dbReference type="Gene3D" id="1.10.287.130">
    <property type="match status" value="1"/>
</dbReference>
<feature type="transmembrane region" description="Helical" evidence="13">
    <location>
        <begin position="159"/>
        <end position="189"/>
    </location>
</feature>
<dbReference type="SMART" id="SM00387">
    <property type="entry name" value="HATPase_c"/>
    <property type="match status" value="1"/>
</dbReference>
<feature type="transmembrane region" description="Helical" evidence="13">
    <location>
        <begin position="201"/>
        <end position="217"/>
    </location>
</feature>
<sequence length="501" mass="54287">MSLAPPPSLNETLPHRGPATRRGDVTETVRSARDRLLSPAGLPPRIELALLRQHVGQLLVGVPIVSGIVAVLAIAVGLREASFAWVWIVSHLVASGFLLGVVLRFEASTRPIFQAQSWKRLFLAGHFLSGLPWALLWLWPLCRSCGPIDTNALLFATSLGAIATVAMIGAALGGVVIATFLPLAGALAFRATTSQDASEQALYGLLICAIPFFTLVADRLRRGSVERLRHRAERDQLVSEIETARIQSDEARQRAEEANLAKSQFLATMSHELRTPLNAILGFSEVISNEILGPVGNETYRDYVNDIHQSGQHLLDLINEILDLSRVEAGRYTLNEEPLLLANKAREGIGYVQLKADTKRISIVSEFEPNLPQLWGDPRSLRQVVLNLLSNAVKFTPEGGRIVCRVGWTAGGGQYVSVSDNGPGIPAEELPTVLSSFGQGSSAIKSAEQGTGLGLPIVQALMTLHNGRFELHSELGRGTEAIAIFPHSRVLEVMPAMQDFV</sequence>
<evidence type="ECO:0000313" key="16">
    <source>
        <dbReference type="Proteomes" id="UP000078272"/>
    </source>
</evidence>
<dbReference type="SUPFAM" id="SSF55874">
    <property type="entry name" value="ATPase domain of HSP90 chaperone/DNA topoisomerase II/histidine kinase"/>
    <property type="match status" value="1"/>
</dbReference>
<dbReference type="Pfam" id="PF00512">
    <property type="entry name" value="HisKA"/>
    <property type="match status" value="1"/>
</dbReference>
<dbReference type="AlphaFoldDB" id="A0A175RCV6"/>
<name>A0A175RCV6_9HYPH</name>
<comment type="catalytic activity">
    <reaction evidence="1">
        <text>ATP + protein L-histidine = ADP + protein N-phospho-L-histidine.</text>
        <dbReference type="EC" id="2.7.13.3"/>
    </reaction>
</comment>
<feature type="region of interest" description="Disordered" evidence="12">
    <location>
        <begin position="1"/>
        <end position="25"/>
    </location>
</feature>
<evidence type="ECO:0000256" key="10">
    <source>
        <dbReference type="ARBA" id="ARBA00023136"/>
    </source>
</evidence>
<dbReference type="EMBL" id="LDPZ01000013">
    <property type="protein sequence ID" value="KTQ96785.1"/>
    <property type="molecule type" value="Genomic_DNA"/>
</dbReference>
<dbReference type="InterPro" id="IPR004358">
    <property type="entry name" value="Sig_transdc_His_kin-like_C"/>
</dbReference>
<dbReference type="GO" id="GO:0016020">
    <property type="term" value="C:membrane"/>
    <property type="evidence" value="ECO:0007669"/>
    <property type="project" value="UniProtKB-SubCell"/>
</dbReference>
<keyword evidence="5" id="KW-0808">Transferase</keyword>
<dbReference type="InterPro" id="IPR050736">
    <property type="entry name" value="Sensor_HK_Regulatory"/>
</dbReference>
<keyword evidence="7 15" id="KW-0418">Kinase</keyword>
<comment type="subcellular location">
    <subcellularLocation>
        <location evidence="2">Membrane</location>
    </subcellularLocation>
</comment>
<feature type="coiled-coil region" evidence="11">
    <location>
        <begin position="234"/>
        <end position="261"/>
    </location>
</feature>
<evidence type="ECO:0000256" key="9">
    <source>
        <dbReference type="ARBA" id="ARBA00023012"/>
    </source>
</evidence>
<dbReference type="SMART" id="SM00388">
    <property type="entry name" value="HisKA"/>
    <property type="match status" value="1"/>
</dbReference>
<dbReference type="Pfam" id="PF02518">
    <property type="entry name" value="HATPase_c"/>
    <property type="match status" value="1"/>
</dbReference>
<keyword evidence="11" id="KW-0175">Coiled coil</keyword>
<keyword evidence="9" id="KW-0902">Two-component regulatory system</keyword>
<dbReference type="Gene3D" id="3.30.565.10">
    <property type="entry name" value="Histidine kinase-like ATPase, C-terminal domain"/>
    <property type="match status" value="1"/>
</dbReference>
<dbReference type="SUPFAM" id="SSF47384">
    <property type="entry name" value="Homodimeric domain of signal transducing histidine kinase"/>
    <property type="match status" value="1"/>
</dbReference>
<dbReference type="PROSITE" id="PS50109">
    <property type="entry name" value="HIS_KIN"/>
    <property type="match status" value="1"/>
</dbReference>
<dbReference type="STRING" id="401562.NS365_04045"/>
<dbReference type="InterPro" id="IPR036890">
    <property type="entry name" value="HATPase_C_sf"/>
</dbReference>
<feature type="transmembrane region" description="Helical" evidence="13">
    <location>
        <begin position="121"/>
        <end position="139"/>
    </location>
</feature>
<dbReference type="PRINTS" id="PR00344">
    <property type="entry name" value="BCTRLSENSOR"/>
</dbReference>
<dbReference type="InterPro" id="IPR036097">
    <property type="entry name" value="HisK_dim/P_sf"/>
</dbReference>
<protein>
    <recommendedName>
        <fullName evidence="3">histidine kinase</fullName>
        <ecNumber evidence="3">2.7.13.3</ecNumber>
    </recommendedName>
</protein>
<dbReference type="PATRIC" id="fig|401562.3.peg.610"/>
<keyword evidence="6" id="KW-0547">Nucleotide-binding</keyword>
<evidence type="ECO:0000256" key="2">
    <source>
        <dbReference type="ARBA" id="ARBA00004370"/>
    </source>
</evidence>
<dbReference type="PANTHER" id="PTHR43711:SF26">
    <property type="entry name" value="SENSOR HISTIDINE KINASE RCSC"/>
    <property type="match status" value="1"/>
</dbReference>
<evidence type="ECO:0000256" key="8">
    <source>
        <dbReference type="ARBA" id="ARBA00022840"/>
    </source>
</evidence>
<reference evidence="15 16" key="1">
    <citation type="journal article" date="2016" name="Front. Microbiol.">
        <title>Genomic Resource of Rice Seed Associated Bacteria.</title>
        <authorList>
            <person name="Midha S."/>
            <person name="Bansal K."/>
            <person name="Sharma S."/>
            <person name="Kumar N."/>
            <person name="Patil P.P."/>
            <person name="Chaudhry V."/>
            <person name="Patil P.B."/>
        </authorList>
    </citation>
    <scope>NUCLEOTIDE SEQUENCE [LARGE SCALE GENOMIC DNA]</scope>
    <source>
        <strain evidence="15 16">NS226</strain>
    </source>
</reference>
<dbReference type="PANTHER" id="PTHR43711">
    <property type="entry name" value="TWO-COMPONENT HISTIDINE KINASE"/>
    <property type="match status" value="1"/>
</dbReference>
<evidence type="ECO:0000256" key="12">
    <source>
        <dbReference type="SAM" id="MobiDB-lite"/>
    </source>
</evidence>
<dbReference type="GO" id="GO:0000155">
    <property type="term" value="F:phosphorelay sensor kinase activity"/>
    <property type="evidence" value="ECO:0007669"/>
    <property type="project" value="InterPro"/>
</dbReference>
<evidence type="ECO:0000256" key="11">
    <source>
        <dbReference type="SAM" id="Coils"/>
    </source>
</evidence>
<evidence type="ECO:0000256" key="5">
    <source>
        <dbReference type="ARBA" id="ARBA00022679"/>
    </source>
</evidence>
<evidence type="ECO:0000256" key="13">
    <source>
        <dbReference type="SAM" id="Phobius"/>
    </source>
</evidence>